<feature type="domain" description="AIG1-type G" evidence="5">
    <location>
        <begin position="9"/>
        <end position="208"/>
    </location>
</feature>
<accession>A0A6P8EP03</accession>
<evidence type="ECO:0000259" key="5">
    <source>
        <dbReference type="PROSITE" id="PS51720"/>
    </source>
</evidence>
<dbReference type="OrthoDB" id="8954335at2759"/>
<dbReference type="KEGG" id="char:116219099"/>
<evidence type="ECO:0000313" key="7">
    <source>
        <dbReference type="RefSeq" id="XP_031417903.1"/>
    </source>
</evidence>
<evidence type="ECO:0000256" key="2">
    <source>
        <dbReference type="ARBA" id="ARBA00022741"/>
    </source>
</evidence>
<dbReference type="AlphaFoldDB" id="A0A6P8EP03"/>
<dbReference type="SUPFAM" id="SSF52540">
    <property type="entry name" value="P-loop containing nucleoside triphosphate hydrolases"/>
    <property type="match status" value="1"/>
</dbReference>
<dbReference type="InterPro" id="IPR006703">
    <property type="entry name" value="G_AIG1"/>
</dbReference>
<keyword evidence="3" id="KW-0342">GTP-binding</keyword>
<evidence type="ECO:0000313" key="6">
    <source>
        <dbReference type="Proteomes" id="UP000515152"/>
    </source>
</evidence>
<dbReference type="PANTHER" id="PTHR10903:SF188">
    <property type="entry name" value="GTPASE IMAP FAMILY MEMBER 2-LIKE-RELATED"/>
    <property type="match status" value="1"/>
</dbReference>
<dbReference type="PROSITE" id="PS51720">
    <property type="entry name" value="G_AIG1"/>
    <property type="match status" value="1"/>
</dbReference>
<gene>
    <name evidence="7" type="primary">LOC116219099</name>
</gene>
<protein>
    <submittedName>
        <fullName evidence="7">GTPase IMAP family member 7-like</fullName>
    </submittedName>
</protein>
<dbReference type="Proteomes" id="UP000515152">
    <property type="component" value="Chromosome 24"/>
</dbReference>
<dbReference type="PANTHER" id="PTHR10903">
    <property type="entry name" value="GTPASE, IMAP FAMILY MEMBER-RELATED"/>
    <property type="match status" value="1"/>
</dbReference>
<dbReference type="Pfam" id="PF04548">
    <property type="entry name" value="AIG1"/>
    <property type="match status" value="1"/>
</dbReference>
<comment type="similarity">
    <text evidence="1">Belongs to the TRAFAC class TrmE-Era-EngA-EngB-Septin-like GTPase superfamily. AIG1/Toc34/Toc159-like paraseptin GTPase family. IAN subfamily.</text>
</comment>
<sequence>MTFTTAPNLSPLRVVLLGKTGSGKSASGNTILGREAFKEDVSFESVTETCSNQHTVVNGREITVIDTPGLFHTEKPMEELNDEMEKCVEMSVPGPHAFLLVIRLGVRFTKEGKNAVKWIQENFGEGALKYTIVLLTHGDVLEGKSVKDALCRSPALSCLTEHFGGRYHVFNNKSKDRTQVRELKEKIEAMVKENWGANYTSEMYKEVQRRIREKEERKREEEETRKAEEERKKKLAEMKLENDKRKKGEAQMKAAEERRQRLEEEEKATEERRKKFKAEVEEVEEKYRQRFEAEEKDFREQDKRAKITAVFGALGTVGATVATGGAAGAATTTTTTTAAEAVGVNAISKANAAKVNAAAAAAKAKQKQ</sequence>
<dbReference type="GO" id="GO:0005525">
    <property type="term" value="F:GTP binding"/>
    <property type="evidence" value="ECO:0007669"/>
    <property type="project" value="UniProtKB-KW"/>
</dbReference>
<dbReference type="InterPro" id="IPR027417">
    <property type="entry name" value="P-loop_NTPase"/>
</dbReference>
<dbReference type="Gene3D" id="3.40.50.300">
    <property type="entry name" value="P-loop containing nucleotide triphosphate hydrolases"/>
    <property type="match status" value="1"/>
</dbReference>
<organism evidence="6 7">
    <name type="scientific">Clupea harengus</name>
    <name type="common">Atlantic herring</name>
    <dbReference type="NCBI Taxonomy" id="7950"/>
    <lineage>
        <taxon>Eukaryota</taxon>
        <taxon>Metazoa</taxon>
        <taxon>Chordata</taxon>
        <taxon>Craniata</taxon>
        <taxon>Vertebrata</taxon>
        <taxon>Euteleostomi</taxon>
        <taxon>Actinopterygii</taxon>
        <taxon>Neopterygii</taxon>
        <taxon>Teleostei</taxon>
        <taxon>Clupei</taxon>
        <taxon>Clupeiformes</taxon>
        <taxon>Clupeoidei</taxon>
        <taxon>Clupeidae</taxon>
        <taxon>Clupea</taxon>
    </lineage>
</organism>
<feature type="region of interest" description="Disordered" evidence="4">
    <location>
        <begin position="213"/>
        <end position="279"/>
    </location>
</feature>
<proteinExistence type="inferred from homology"/>
<keyword evidence="2" id="KW-0547">Nucleotide-binding</keyword>
<evidence type="ECO:0000256" key="4">
    <source>
        <dbReference type="SAM" id="MobiDB-lite"/>
    </source>
</evidence>
<evidence type="ECO:0000256" key="1">
    <source>
        <dbReference type="ARBA" id="ARBA00008535"/>
    </source>
</evidence>
<keyword evidence="6" id="KW-1185">Reference proteome</keyword>
<dbReference type="FunFam" id="3.40.50.300:FF:000366">
    <property type="entry name" value="GTPase, IMAP family member 2"/>
    <property type="match status" value="1"/>
</dbReference>
<name>A0A6P8EP03_CLUHA</name>
<reference evidence="7" key="1">
    <citation type="submission" date="2025-08" db="UniProtKB">
        <authorList>
            <consortium name="RefSeq"/>
        </authorList>
    </citation>
    <scope>IDENTIFICATION</scope>
</reference>
<evidence type="ECO:0000256" key="3">
    <source>
        <dbReference type="ARBA" id="ARBA00023134"/>
    </source>
</evidence>
<dbReference type="InterPro" id="IPR045058">
    <property type="entry name" value="GIMA/IAN/Toc"/>
</dbReference>
<dbReference type="CDD" id="cd01852">
    <property type="entry name" value="AIG1"/>
    <property type="match status" value="1"/>
</dbReference>
<dbReference type="GeneID" id="116219099"/>
<dbReference type="RefSeq" id="XP_031417903.1">
    <property type="nucleotide sequence ID" value="XM_031562043.1"/>
</dbReference>